<evidence type="ECO:0000313" key="2">
    <source>
        <dbReference type="EMBL" id="KAE9151924.1"/>
    </source>
</evidence>
<proteinExistence type="predicted"/>
<dbReference type="AlphaFoldDB" id="A0A6A3UL27"/>
<comment type="caution">
    <text evidence="2">The sequence shown here is derived from an EMBL/GenBank/DDBJ whole genome shotgun (WGS) entry which is preliminary data.</text>
</comment>
<dbReference type="Proteomes" id="UP000440732">
    <property type="component" value="Unassembled WGS sequence"/>
</dbReference>
<sequence>MALCRSNNVVECGAAQQAAVWRAPYRQSPNKTAGRKDDSAAQSKSHPAPLSPQGKASRIPSQPSLHAADLGRQTLTRRAYSVL</sequence>
<dbReference type="EMBL" id="QXGA01000126">
    <property type="protein sequence ID" value="KAE9151924.1"/>
    <property type="molecule type" value="Genomic_DNA"/>
</dbReference>
<organism evidence="2 3">
    <name type="scientific">Phytophthora fragariae</name>
    <dbReference type="NCBI Taxonomy" id="53985"/>
    <lineage>
        <taxon>Eukaryota</taxon>
        <taxon>Sar</taxon>
        <taxon>Stramenopiles</taxon>
        <taxon>Oomycota</taxon>
        <taxon>Peronosporomycetes</taxon>
        <taxon>Peronosporales</taxon>
        <taxon>Peronosporaceae</taxon>
        <taxon>Phytophthora</taxon>
    </lineage>
</organism>
<evidence type="ECO:0000313" key="3">
    <source>
        <dbReference type="Proteomes" id="UP000440732"/>
    </source>
</evidence>
<protein>
    <submittedName>
        <fullName evidence="2">Uncharacterized protein</fullName>
    </submittedName>
</protein>
<reference evidence="2 3" key="1">
    <citation type="submission" date="2018-08" db="EMBL/GenBank/DDBJ databases">
        <title>Genomic investigation of the strawberry pathogen Phytophthora fragariae indicates pathogenicity is determined by transcriptional variation in three key races.</title>
        <authorList>
            <person name="Adams T.M."/>
            <person name="Armitage A.D."/>
            <person name="Sobczyk M.K."/>
            <person name="Bates H.J."/>
            <person name="Dunwell J.M."/>
            <person name="Nellist C.F."/>
            <person name="Harrison R.J."/>
        </authorList>
    </citation>
    <scope>NUCLEOTIDE SEQUENCE [LARGE SCALE GENOMIC DNA]</scope>
    <source>
        <strain evidence="2 3">NOV-5</strain>
    </source>
</reference>
<accession>A0A6A3UL27</accession>
<evidence type="ECO:0000256" key="1">
    <source>
        <dbReference type="SAM" id="MobiDB-lite"/>
    </source>
</evidence>
<gene>
    <name evidence="2" type="ORF">PF006_g3814</name>
</gene>
<feature type="region of interest" description="Disordered" evidence="1">
    <location>
        <begin position="22"/>
        <end position="72"/>
    </location>
</feature>
<name>A0A6A3UL27_9STRA</name>